<keyword evidence="2 7" id="KW-0808">Transferase</keyword>
<dbReference type="GO" id="GO:0003777">
    <property type="term" value="F:microtubule motor activity"/>
    <property type="evidence" value="ECO:0007669"/>
    <property type="project" value="InterPro"/>
</dbReference>
<dbReference type="GO" id="GO:0007018">
    <property type="term" value="P:microtubule-based movement"/>
    <property type="evidence" value="ECO:0007669"/>
    <property type="project" value="InterPro"/>
</dbReference>
<dbReference type="GO" id="GO:0032259">
    <property type="term" value="P:methylation"/>
    <property type="evidence" value="ECO:0007669"/>
    <property type="project" value="UniProtKB-KW"/>
</dbReference>
<feature type="compositionally biased region" description="Low complexity" evidence="5">
    <location>
        <begin position="67"/>
        <end position="78"/>
    </location>
</feature>
<dbReference type="InterPro" id="IPR027417">
    <property type="entry name" value="P-loop_NTPase"/>
</dbReference>
<protein>
    <submittedName>
        <fullName evidence="7">S-adenosyl-L-methionine-dependent methyltransferases superfamily protein</fullName>
    </submittedName>
</protein>
<evidence type="ECO:0000256" key="3">
    <source>
        <dbReference type="ARBA" id="ARBA00023175"/>
    </source>
</evidence>
<dbReference type="PANTHER" id="PTHR43619">
    <property type="entry name" value="S-ADENOSYL-L-METHIONINE-DEPENDENT METHYLTRANSFERASE YKTD-RELATED"/>
    <property type="match status" value="1"/>
</dbReference>
<dbReference type="EMBL" id="AP020797">
    <property type="protein sequence ID" value="BBN68507.1"/>
    <property type="molecule type" value="Genomic_DNA"/>
</dbReference>
<sequence>LSFADLAGSERNKKSCSSGSELKEAQSINKSLQHLEMFASRVRLIANDPTKNVASKGEDQEPATLTSKPNSSSSSLMSWPSSIIRPEPLFVAPNAQMDMKQSSDHYCLGTKFIDDKLLRTVNHIDGLKRVVLLTDGMDTRPYRLSWPTSTIIFNISPERVLGQRFQEAAYPFMFLWNPPTYSKVCVLKALTAIALFDRGPIQFYKDYVFLALCYGVKSSLCLVSQQCRDAIVLSLYTN</sequence>
<comment type="caution">
    <text evidence="4">Lacks conserved residue(s) required for the propagation of feature annotation.</text>
</comment>
<dbReference type="GO" id="GO:0008168">
    <property type="term" value="F:methyltransferase activity"/>
    <property type="evidence" value="ECO:0007669"/>
    <property type="project" value="UniProtKB-KW"/>
</dbReference>
<reference evidence="7" key="1">
    <citation type="journal article" date="2019" name="Science">
        <title>Mutation of a bHLH transcription factor allowed almond domestication.</title>
        <authorList>
            <person name="Sanchez-Perez R."/>
            <person name="Pavan S."/>
            <person name="Mazzeo R."/>
            <person name="Moldovan C."/>
            <person name="Aiese Cigliano R."/>
            <person name="Del Cueto J."/>
            <person name="Ricciardi F."/>
            <person name="Lotti C."/>
            <person name="Ricciardi L."/>
            <person name="Dicenta F."/>
            <person name="Lopez-Marques R.L."/>
            <person name="Lindberg Moller B."/>
        </authorList>
    </citation>
    <scope>NUCLEOTIDE SEQUENCE</scope>
</reference>
<evidence type="ECO:0000256" key="1">
    <source>
        <dbReference type="ARBA" id="ARBA00022603"/>
    </source>
</evidence>
<feature type="non-terminal residue" evidence="7">
    <location>
        <position position="1"/>
    </location>
</feature>
<keyword evidence="3" id="KW-0505">Motor protein</keyword>
<organism evidence="7">
    <name type="scientific">Prunus dulcis</name>
    <name type="common">Almond</name>
    <name type="synonym">Amygdalus dulcis</name>
    <dbReference type="NCBI Taxonomy" id="3755"/>
    <lineage>
        <taxon>Eukaryota</taxon>
        <taxon>Viridiplantae</taxon>
        <taxon>Streptophyta</taxon>
        <taxon>Embryophyta</taxon>
        <taxon>Tracheophyta</taxon>
        <taxon>Spermatophyta</taxon>
        <taxon>Magnoliopsida</taxon>
        <taxon>eudicotyledons</taxon>
        <taxon>Gunneridae</taxon>
        <taxon>Pentapetalae</taxon>
        <taxon>rosids</taxon>
        <taxon>fabids</taxon>
        <taxon>Rosales</taxon>
        <taxon>Rosaceae</taxon>
        <taxon>Amygdaloideae</taxon>
        <taxon>Amygdaleae</taxon>
        <taxon>Prunus</taxon>
    </lineage>
</organism>
<dbReference type="InterPro" id="IPR029063">
    <property type="entry name" value="SAM-dependent_MTases_sf"/>
</dbReference>
<evidence type="ECO:0000313" key="7">
    <source>
        <dbReference type="EMBL" id="BBN68507.1"/>
    </source>
</evidence>
<accession>A0A5H2XJY7</accession>
<dbReference type="AlphaFoldDB" id="A0A5H2XJY7"/>
<comment type="similarity">
    <text evidence="4">Belongs to the TRAFAC class myosin-kinesin ATPase superfamily. Kinesin family.</text>
</comment>
<dbReference type="GO" id="GO:0008017">
    <property type="term" value="F:microtubule binding"/>
    <property type="evidence" value="ECO:0007669"/>
    <property type="project" value="InterPro"/>
</dbReference>
<evidence type="ECO:0000256" key="4">
    <source>
        <dbReference type="PROSITE-ProRule" id="PRU00283"/>
    </source>
</evidence>
<name>A0A5H2XJY7_PRUDU</name>
<evidence type="ECO:0000259" key="6">
    <source>
        <dbReference type="PROSITE" id="PS50067"/>
    </source>
</evidence>
<evidence type="ECO:0000256" key="5">
    <source>
        <dbReference type="SAM" id="MobiDB-lite"/>
    </source>
</evidence>
<dbReference type="InterPro" id="IPR007213">
    <property type="entry name" value="Ppm1/Ppm2/Tcmp"/>
</dbReference>
<dbReference type="SUPFAM" id="SSF53335">
    <property type="entry name" value="S-adenosyl-L-methionine-dependent methyltransferases"/>
    <property type="match status" value="1"/>
</dbReference>
<dbReference type="Gene3D" id="3.40.850.10">
    <property type="entry name" value="Kinesin motor domain"/>
    <property type="match status" value="1"/>
</dbReference>
<dbReference type="PANTHER" id="PTHR43619:SF2">
    <property type="entry name" value="S-ADENOSYL-L-METHIONINE-DEPENDENT METHYLTRANSFERASES SUPERFAMILY PROTEIN"/>
    <property type="match status" value="1"/>
</dbReference>
<dbReference type="Gene3D" id="3.40.50.150">
    <property type="entry name" value="Vaccinia Virus protein VP39"/>
    <property type="match status" value="1"/>
</dbReference>
<dbReference type="GO" id="GO:0005524">
    <property type="term" value="F:ATP binding"/>
    <property type="evidence" value="ECO:0007669"/>
    <property type="project" value="InterPro"/>
</dbReference>
<feature type="domain" description="Kinesin motor" evidence="6">
    <location>
        <begin position="1"/>
        <end position="32"/>
    </location>
</feature>
<dbReference type="Pfam" id="PF00225">
    <property type="entry name" value="Kinesin"/>
    <property type="match status" value="1"/>
</dbReference>
<gene>
    <name evidence="7" type="ORF">Prudu_460S000500</name>
</gene>
<dbReference type="PROSITE" id="PS50067">
    <property type="entry name" value="KINESIN_MOTOR_2"/>
    <property type="match status" value="1"/>
</dbReference>
<dbReference type="Pfam" id="PF04072">
    <property type="entry name" value="LCM"/>
    <property type="match status" value="1"/>
</dbReference>
<feature type="region of interest" description="Disordered" evidence="5">
    <location>
        <begin position="51"/>
        <end position="78"/>
    </location>
</feature>
<keyword evidence="1 7" id="KW-0489">Methyltransferase</keyword>
<dbReference type="InterPro" id="IPR001752">
    <property type="entry name" value="Kinesin_motor_dom"/>
</dbReference>
<dbReference type="InterPro" id="IPR036961">
    <property type="entry name" value="Kinesin_motor_dom_sf"/>
</dbReference>
<proteinExistence type="inferred from homology"/>
<evidence type="ECO:0000256" key="2">
    <source>
        <dbReference type="ARBA" id="ARBA00022679"/>
    </source>
</evidence>
<dbReference type="SUPFAM" id="SSF52540">
    <property type="entry name" value="P-loop containing nucleoside triphosphate hydrolases"/>
    <property type="match status" value="1"/>
</dbReference>